<evidence type="ECO:0000313" key="11">
    <source>
        <dbReference type="Proteomes" id="UP000708148"/>
    </source>
</evidence>
<organism evidence="10 11">
    <name type="scientific">Ostreobium quekettii</name>
    <dbReference type="NCBI Taxonomy" id="121088"/>
    <lineage>
        <taxon>Eukaryota</taxon>
        <taxon>Viridiplantae</taxon>
        <taxon>Chlorophyta</taxon>
        <taxon>core chlorophytes</taxon>
        <taxon>Ulvophyceae</taxon>
        <taxon>TCBD clade</taxon>
        <taxon>Bryopsidales</taxon>
        <taxon>Ostreobineae</taxon>
        <taxon>Ostreobiaceae</taxon>
        <taxon>Ostreobium</taxon>
    </lineage>
</organism>
<feature type="transmembrane region" description="Helical" evidence="8">
    <location>
        <begin position="86"/>
        <end position="105"/>
    </location>
</feature>
<proteinExistence type="inferred from homology"/>
<dbReference type="EMBL" id="CAJHUC010000428">
    <property type="protein sequence ID" value="CAD7696073.1"/>
    <property type="molecule type" value="Genomic_DNA"/>
</dbReference>
<keyword evidence="6 8" id="KW-0472">Membrane</keyword>
<feature type="transmembrane region" description="Helical" evidence="8">
    <location>
        <begin position="112"/>
        <end position="134"/>
    </location>
</feature>
<dbReference type="GO" id="GO:0008519">
    <property type="term" value="F:ammonium channel activity"/>
    <property type="evidence" value="ECO:0007669"/>
    <property type="project" value="InterPro"/>
</dbReference>
<dbReference type="Pfam" id="PF00909">
    <property type="entry name" value="Ammonium_transp"/>
    <property type="match status" value="1"/>
</dbReference>
<dbReference type="SUPFAM" id="SSF111352">
    <property type="entry name" value="Ammonium transporter"/>
    <property type="match status" value="1"/>
</dbReference>
<keyword evidence="4 8" id="KW-0812">Transmembrane</keyword>
<keyword evidence="5 8" id="KW-1133">Transmembrane helix</keyword>
<name>A0A8S1IRI9_9CHLO</name>
<evidence type="ECO:0000256" key="7">
    <source>
        <dbReference type="ARBA" id="ARBA00023177"/>
    </source>
</evidence>
<dbReference type="GO" id="GO:0097272">
    <property type="term" value="P:ammonium homeostasis"/>
    <property type="evidence" value="ECO:0007669"/>
    <property type="project" value="TreeGrafter"/>
</dbReference>
<dbReference type="InterPro" id="IPR024041">
    <property type="entry name" value="NH4_transpt_AmtB-like_dom"/>
</dbReference>
<evidence type="ECO:0000256" key="2">
    <source>
        <dbReference type="ARBA" id="ARBA00005887"/>
    </source>
</evidence>
<reference evidence="10" key="1">
    <citation type="submission" date="2020-12" db="EMBL/GenBank/DDBJ databases">
        <authorList>
            <person name="Iha C."/>
        </authorList>
    </citation>
    <scope>NUCLEOTIDE SEQUENCE</scope>
</reference>
<dbReference type="PANTHER" id="PTHR11730">
    <property type="entry name" value="AMMONIUM TRANSPORTER"/>
    <property type="match status" value="1"/>
</dbReference>
<comment type="subcellular location">
    <subcellularLocation>
        <location evidence="8">Cell membrane</location>
        <topology evidence="8">Multi-pass membrane protein</topology>
    </subcellularLocation>
    <subcellularLocation>
        <location evidence="1">Membrane</location>
        <topology evidence="1">Multi-pass membrane protein</topology>
    </subcellularLocation>
</comment>
<feature type="transmembrane region" description="Helical" evidence="8">
    <location>
        <begin position="326"/>
        <end position="344"/>
    </location>
</feature>
<sequence>MDAFFVLFSGYLVFFMQCGFCMLCAGSVRGKNAKNVILKNLLDTCFGALGWYVMGYGLAFGETANEFLGESSFALRDVPHRVYSNWMFQYAFAATATTIVSGAVAERTKFEAYLVYAFFLTSWVYPVVAHWIWAHTGWLTAFKVFSADLFNGTGVIDFAGCGVVHMVGGLSGLAGAWMVGPRLGRFDADGKPREIPGHSASLALLGVFILWFGWYGFNPGSALAIVGASDVAALCAVNTTLAASAGSISALLLSMIISYYVSGNIVWDVIGAGNGALAGLVSITASCSVVQPWAALIIGFIGGFVYVASSNFVLHVLKVDDPLDAIAVHAFCGMWGLVAAGSFADDALLRSSYPALLDDSNQPVSRNYGWVMGGDGKLLVSAVTGIVAILGWVLFHMVPFFAGLKLVGLLRVLPEQEHEGLDISHHGGSAYPKEMVRSGSWGSAHGGEAYIK</sequence>
<evidence type="ECO:0000256" key="1">
    <source>
        <dbReference type="ARBA" id="ARBA00004141"/>
    </source>
</evidence>
<gene>
    <name evidence="10" type="ORF">OSTQU699_LOCUS1434</name>
</gene>
<dbReference type="OrthoDB" id="534912at2759"/>
<keyword evidence="7 8" id="KW-0924">Ammonia transport</keyword>
<dbReference type="FunFam" id="1.10.3430.10:FF:000008">
    <property type="entry name" value="Ammonium transporter"/>
    <property type="match status" value="1"/>
</dbReference>
<dbReference type="Gene3D" id="1.10.3430.10">
    <property type="entry name" value="Ammonium transporter AmtB like domains"/>
    <property type="match status" value="1"/>
</dbReference>
<evidence type="ECO:0000313" key="10">
    <source>
        <dbReference type="EMBL" id="CAD7696073.1"/>
    </source>
</evidence>
<feature type="transmembrane region" description="Helical" evidence="8">
    <location>
        <begin position="292"/>
        <end position="314"/>
    </location>
</feature>
<feature type="transmembrane region" description="Helical" evidence="8">
    <location>
        <begin position="223"/>
        <end position="253"/>
    </location>
</feature>
<dbReference type="InterPro" id="IPR001905">
    <property type="entry name" value="Ammonium_transpt"/>
</dbReference>
<dbReference type="GO" id="GO:0005886">
    <property type="term" value="C:plasma membrane"/>
    <property type="evidence" value="ECO:0007669"/>
    <property type="project" value="UniProtKB-SubCell"/>
</dbReference>
<feature type="transmembrane region" description="Helical" evidence="8">
    <location>
        <begin position="200"/>
        <end position="217"/>
    </location>
</feature>
<comment type="caution">
    <text evidence="10">The sequence shown here is derived from an EMBL/GenBank/DDBJ whole genome shotgun (WGS) entry which is preliminary data.</text>
</comment>
<evidence type="ECO:0000256" key="8">
    <source>
        <dbReference type="RuleBase" id="RU362002"/>
    </source>
</evidence>
<dbReference type="PANTHER" id="PTHR11730:SF6">
    <property type="entry name" value="AMMONIUM TRANSPORTER"/>
    <property type="match status" value="1"/>
</dbReference>
<keyword evidence="11" id="KW-1185">Reference proteome</keyword>
<dbReference type="NCBIfam" id="TIGR00836">
    <property type="entry name" value="amt"/>
    <property type="match status" value="1"/>
</dbReference>
<feature type="transmembrane region" description="Helical" evidence="8">
    <location>
        <begin position="378"/>
        <end position="402"/>
    </location>
</feature>
<accession>A0A8S1IRI9</accession>
<feature type="transmembrane region" description="Helical" evidence="8">
    <location>
        <begin position="154"/>
        <end position="179"/>
    </location>
</feature>
<dbReference type="PROSITE" id="PS01219">
    <property type="entry name" value="AMMONIUM_TRANSP"/>
    <property type="match status" value="1"/>
</dbReference>
<keyword evidence="3 8" id="KW-0813">Transport</keyword>
<evidence type="ECO:0000256" key="6">
    <source>
        <dbReference type="ARBA" id="ARBA00023136"/>
    </source>
</evidence>
<feature type="transmembrane region" description="Helical" evidence="8">
    <location>
        <begin position="40"/>
        <end position="59"/>
    </location>
</feature>
<evidence type="ECO:0000259" key="9">
    <source>
        <dbReference type="Pfam" id="PF00909"/>
    </source>
</evidence>
<evidence type="ECO:0000256" key="5">
    <source>
        <dbReference type="ARBA" id="ARBA00022989"/>
    </source>
</evidence>
<evidence type="ECO:0000256" key="3">
    <source>
        <dbReference type="ARBA" id="ARBA00022448"/>
    </source>
</evidence>
<dbReference type="AlphaFoldDB" id="A0A8S1IRI9"/>
<dbReference type="Proteomes" id="UP000708148">
    <property type="component" value="Unassembled WGS sequence"/>
</dbReference>
<feature type="domain" description="Ammonium transporter AmtB-like" evidence="9">
    <location>
        <begin position="5"/>
        <end position="431"/>
    </location>
</feature>
<feature type="transmembrane region" description="Helical" evidence="8">
    <location>
        <begin position="6"/>
        <end position="28"/>
    </location>
</feature>
<dbReference type="InterPro" id="IPR029020">
    <property type="entry name" value="Ammonium/urea_transptr"/>
</dbReference>
<feature type="transmembrane region" description="Helical" evidence="8">
    <location>
        <begin position="265"/>
        <end position="286"/>
    </location>
</feature>
<protein>
    <recommendedName>
        <fullName evidence="8">Ammonium transporter</fullName>
    </recommendedName>
</protein>
<dbReference type="InterPro" id="IPR018047">
    <property type="entry name" value="Ammonium_transpt_CS"/>
</dbReference>
<evidence type="ECO:0000256" key="4">
    <source>
        <dbReference type="ARBA" id="ARBA00022692"/>
    </source>
</evidence>
<comment type="similarity">
    <text evidence="2 8">Belongs to the ammonia transporter channel (TC 1.A.11.2) family.</text>
</comment>